<evidence type="ECO:0000313" key="5">
    <source>
        <dbReference type="Proteomes" id="UP000694422"/>
    </source>
</evidence>
<evidence type="ECO:0000256" key="3">
    <source>
        <dbReference type="ARBA" id="ARBA00023186"/>
    </source>
</evidence>
<reference evidence="4" key="2">
    <citation type="submission" date="2025-09" db="UniProtKB">
        <authorList>
            <consortium name="Ensembl"/>
        </authorList>
    </citation>
    <scope>IDENTIFICATION</scope>
</reference>
<keyword evidence="2" id="KW-0067">ATP-binding</keyword>
<accession>A0A8C9QT40</accession>
<dbReference type="InterPro" id="IPR017998">
    <property type="entry name" value="Chaperone_TCP-1"/>
</dbReference>
<dbReference type="AlphaFoldDB" id="A0A8C9QT40"/>
<evidence type="ECO:0000313" key="4">
    <source>
        <dbReference type="Ensembl" id="ENSSDAP00000027142.1"/>
    </source>
</evidence>
<evidence type="ECO:0000256" key="1">
    <source>
        <dbReference type="ARBA" id="ARBA00022741"/>
    </source>
</evidence>
<keyword evidence="5" id="KW-1185">Reference proteome</keyword>
<dbReference type="SUPFAM" id="SSF48592">
    <property type="entry name" value="GroEL equatorial domain-like"/>
    <property type="match status" value="1"/>
</dbReference>
<name>A0A8C9QT40_SPEDA</name>
<dbReference type="PANTHER" id="PTHR11353">
    <property type="entry name" value="CHAPERONIN"/>
    <property type="match status" value="1"/>
</dbReference>
<sequence length="114" mass="12650">QNTAVVPWLTGCPFKLLAAVRKAPICSCNIPIAKAVADAIRISLGLQGIDKIIQDAKVIVIIINDSATILKQMQASHLADSMLVSCRRSLFPSHPRRLWKIVLKSWLTHLDLWN</sequence>
<keyword evidence="3" id="KW-0143">Chaperone</keyword>
<organism evidence="4 5">
    <name type="scientific">Spermophilus dauricus</name>
    <name type="common">Daurian ground squirrel</name>
    <dbReference type="NCBI Taxonomy" id="99837"/>
    <lineage>
        <taxon>Eukaryota</taxon>
        <taxon>Metazoa</taxon>
        <taxon>Chordata</taxon>
        <taxon>Craniata</taxon>
        <taxon>Vertebrata</taxon>
        <taxon>Euteleostomi</taxon>
        <taxon>Mammalia</taxon>
        <taxon>Eutheria</taxon>
        <taxon>Euarchontoglires</taxon>
        <taxon>Glires</taxon>
        <taxon>Rodentia</taxon>
        <taxon>Sciuromorpha</taxon>
        <taxon>Sciuridae</taxon>
        <taxon>Xerinae</taxon>
        <taxon>Marmotini</taxon>
        <taxon>Spermophilus</taxon>
    </lineage>
</organism>
<dbReference type="InterPro" id="IPR027413">
    <property type="entry name" value="GROEL-like_equatorial_sf"/>
</dbReference>
<dbReference type="Gene3D" id="1.10.560.10">
    <property type="entry name" value="GroEL-like equatorial domain"/>
    <property type="match status" value="1"/>
</dbReference>
<dbReference type="Ensembl" id="ENSSDAT00000031018.1">
    <property type="protein sequence ID" value="ENSSDAP00000027142.1"/>
    <property type="gene ID" value="ENSSDAG00000024595.1"/>
</dbReference>
<keyword evidence="1" id="KW-0547">Nucleotide-binding</keyword>
<reference evidence="4" key="1">
    <citation type="submission" date="2025-08" db="UniProtKB">
        <authorList>
            <consortium name="Ensembl"/>
        </authorList>
    </citation>
    <scope>IDENTIFICATION</scope>
</reference>
<dbReference type="GO" id="GO:0005524">
    <property type="term" value="F:ATP binding"/>
    <property type="evidence" value="ECO:0007669"/>
    <property type="project" value="UniProtKB-KW"/>
</dbReference>
<protein>
    <submittedName>
        <fullName evidence="4">Uncharacterized protein</fullName>
    </submittedName>
</protein>
<dbReference type="Proteomes" id="UP000694422">
    <property type="component" value="Unplaced"/>
</dbReference>
<proteinExistence type="predicted"/>
<evidence type="ECO:0000256" key="2">
    <source>
        <dbReference type="ARBA" id="ARBA00022840"/>
    </source>
</evidence>
<dbReference type="GO" id="GO:0140662">
    <property type="term" value="F:ATP-dependent protein folding chaperone"/>
    <property type="evidence" value="ECO:0007669"/>
    <property type="project" value="InterPro"/>
</dbReference>